<evidence type="ECO:0000259" key="2">
    <source>
        <dbReference type="Pfam" id="PF05065"/>
    </source>
</evidence>
<dbReference type="AlphaFoldDB" id="A0A149TW44"/>
<proteinExistence type="predicted"/>
<dbReference type="Gene3D" id="3.30.2320.10">
    <property type="entry name" value="hypothetical protein PF0899 domain"/>
    <property type="match status" value="1"/>
</dbReference>
<dbReference type="EMBL" id="LHZT01000121">
    <property type="protein sequence ID" value="KXV57326.1"/>
    <property type="molecule type" value="Genomic_DNA"/>
</dbReference>
<dbReference type="SUPFAM" id="SSF56563">
    <property type="entry name" value="Major capsid protein gp5"/>
    <property type="match status" value="1"/>
</dbReference>
<comment type="subcellular location">
    <subcellularLocation>
        <location evidence="1">Virion</location>
    </subcellularLocation>
</comment>
<gene>
    <name evidence="3" type="ORF">AD947_08810</name>
</gene>
<name>A0A149TW44_9PROT</name>
<evidence type="ECO:0000256" key="1">
    <source>
        <dbReference type="ARBA" id="ARBA00004328"/>
    </source>
</evidence>
<dbReference type="Pfam" id="PF05065">
    <property type="entry name" value="Phage_capsid"/>
    <property type="match status" value="1"/>
</dbReference>
<dbReference type="NCBIfam" id="TIGR01554">
    <property type="entry name" value="major_cap_HK97"/>
    <property type="match status" value="1"/>
</dbReference>
<dbReference type="InterPro" id="IPR054612">
    <property type="entry name" value="Phage_capsid-like_C"/>
</dbReference>
<dbReference type="Proteomes" id="UP000075411">
    <property type="component" value="Unassembled WGS sequence"/>
</dbReference>
<accession>A0A149TW44</accession>
<feature type="domain" description="Phage capsid-like C-terminal" evidence="2">
    <location>
        <begin position="145"/>
        <end position="405"/>
    </location>
</feature>
<protein>
    <recommendedName>
        <fullName evidence="2">Phage capsid-like C-terminal domain-containing protein</fullName>
    </recommendedName>
</protein>
<sequence length="413" mass="43206">MTSTTELTLSAVMADMEAIKGKSGPEIDRRWTELAAEADALKARENRQAVLDNLARSAPGTLLSGDEKYQEARNSFTIVDAVRAQMPGVTDIRSGRAREMAAEIERRTGQKPQQGGILVDLTPATETRATMTTGAQGTAGEAAALIPTQQRPDQFVSLLRARLITQALGASVLDGLTGNVGIPRQTSAAAAAWTGENQQFPSRNGTYDGLVMAPKCCGSISELSRNTVMQSSPSAQQLVQNDLLAVMAQALDAAALAGDGANFAPKGVIPQSGVTTQYTAGSLTWPEILARFTDLETANAVPNGWAVGAGVRAMLMATPKAASVGSGFIMEDGTLAGLPAQWSTNVPAGSLVLGDWSNLLIGLWGVAEILVNPYASEAYQRGNIQIRVIQSADVAVRRPQAFTVLTPKAASGG</sequence>
<dbReference type="OrthoDB" id="9806592at2"/>
<dbReference type="PATRIC" id="fig|104102.12.peg.1570"/>
<evidence type="ECO:0000313" key="4">
    <source>
        <dbReference type="Proteomes" id="UP000075411"/>
    </source>
</evidence>
<organism evidence="3 4">
    <name type="scientific">Acetobacter tropicalis</name>
    <dbReference type="NCBI Taxonomy" id="104102"/>
    <lineage>
        <taxon>Bacteria</taxon>
        <taxon>Pseudomonadati</taxon>
        <taxon>Pseudomonadota</taxon>
        <taxon>Alphaproteobacteria</taxon>
        <taxon>Acetobacterales</taxon>
        <taxon>Acetobacteraceae</taxon>
        <taxon>Acetobacter</taxon>
    </lineage>
</organism>
<evidence type="ECO:0000313" key="3">
    <source>
        <dbReference type="EMBL" id="KXV57326.1"/>
    </source>
</evidence>
<dbReference type="RefSeq" id="WP_061488172.1">
    <property type="nucleotide sequence ID" value="NZ_LHZT01000121.1"/>
</dbReference>
<comment type="caution">
    <text evidence="3">The sequence shown here is derived from an EMBL/GenBank/DDBJ whole genome shotgun (WGS) entry which is preliminary data.</text>
</comment>
<dbReference type="InterPro" id="IPR024455">
    <property type="entry name" value="Phage_capsid"/>
</dbReference>
<reference evidence="3 4" key="1">
    <citation type="submission" date="2015-06" db="EMBL/GenBank/DDBJ databases">
        <title>Improved classification and identification of acetic acid bacteria using matrix-assisted laser desorption/ionization time-of-flight mass spectrometry; Gluconobacter nephelii and Gluconobacter uchimurae are later heterotypic synonyms of Gluconobacter japonicus and Gluconobacter oxydans, respectively.</title>
        <authorList>
            <person name="Li L."/>
            <person name="Cleenwerck I."/>
            <person name="De Vuyst L."/>
            <person name="Vandamme P."/>
        </authorList>
    </citation>
    <scope>NUCLEOTIDE SEQUENCE [LARGE SCALE GENOMIC DNA]</scope>
    <source>
        <strain evidence="3 4">LMG 1663</strain>
    </source>
</reference>
<dbReference type="Gene3D" id="3.30.2400.10">
    <property type="entry name" value="Major capsid protein gp5"/>
    <property type="match status" value="1"/>
</dbReference>